<sequence>MAEQMQHTFKPGKLYLIPNSLGGSAPLEVLPLSITKKIEEIDFFIVENEKTARKFIKQVVPSKPQPSLHFEIINKYTKPEDLPEFLNPCLEGKDIGVISEAGCPGIADPGADVVKIAHSKNIRVIPLVGPSSIFLTLMSSGLNGQNFAFHGYLPIDKSERKGEIKRLERISLEQNQAQIFIETPYRNQKFLEDLLQNLNPNTTLCIGCEVTLSSEFILTRTVREWKKIKIDLQKRPTIFIFQKEQ</sequence>
<dbReference type="Proteomes" id="UP000184225">
    <property type="component" value="Unassembled WGS sequence"/>
</dbReference>
<dbReference type="Gene3D" id="3.40.1010.10">
    <property type="entry name" value="Cobalt-precorrin-4 Transmethylase, Domain 1"/>
    <property type="match status" value="1"/>
</dbReference>
<dbReference type="InterPro" id="IPR008189">
    <property type="entry name" value="rRNA_ssu_MeTfrase_I"/>
</dbReference>
<dbReference type="SUPFAM" id="SSF53790">
    <property type="entry name" value="Tetrapyrrole methylase"/>
    <property type="match status" value="1"/>
</dbReference>
<dbReference type="RefSeq" id="WP_394333510.1">
    <property type="nucleotide sequence ID" value="NZ_FQYY01000006.1"/>
</dbReference>
<reference evidence="1 2" key="1">
    <citation type="submission" date="2016-11" db="EMBL/GenBank/DDBJ databases">
        <authorList>
            <person name="Jaros S."/>
            <person name="Januszkiewicz K."/>
            <person name="Wedrychowicz H."/>
        </authorList>
    </citation>
    <scope>NUCLEOTIDE SEQUENCE [LARGE SCALE GENOMIC DNA]</scope>
    <source>
        <strain evidence="1 2">DSM 21425</strain>
    </source>
</reference>
<dbReference type="CDD" id="cd11649">
    <property type="entry name" value="RsmI_like"/>
    <property type="match status" value="1"/>
</dbReference>
<dbReference type="GO" id="GO:0008168">
    <property type="term" value="F:methyltransferase activity"/>
    <property type="evidence" value="ECO:0007669"/>
    <property type="project" value="UniProtKB-KW"/>
</dbReference>
<dbReference type="InterPro" id="IPR035996">
    <property type="entry name" value="4pyrrol_Methylase_sf"/>
</dbReference>
<proteinExistence type="predicted"/>
<evidence type="ECO:0000313" key="2">
    <source>
        <dbReference type="Proteomes" id="UP000184225"/>
    </source>
</evidence>
<keyword evidence="1" id="KW-0489">Methyltransferase</keyword>
<evidence type="ECO:0000313" key="1">
    <source>
        <dbReference type="EMBL" id="SHI97058.1"/>
    </source>
</evidence>
<accession>A0A1M6FH40</accession>
<organism evidence="1 2">
    <name type="scientific">Mesonia phycicola</name>
    <dbReference type="NCBI Taxonomy" id="579105"/>
    <lineage>
        <taxon>Bacteria</taxon>
        <taxon>Pseudomonadati</taxon>
        <taxon>Bacteroidota</taxon>
        <taxon>Flavobacteriia</taxon>
        <taxon>Flavobacteriales</taxon>
        <taxon>Flavobacteriaceae</taxon>
        <taxon>Mesonia</taxon>
    </lineage>
</organism>
<dbReference type="GO" id="GO:0032259">
    <property type="term" value="P:methylation"/>
    <property type="evidence" value="ECO:0007669"/>
    <property type="project" value="UniProtKB-KW"/>
</dbReference>
<dbReference type="Gene3D" id="3.30.950.10">
    <property type="entry name" value="Methyltransferase, Cobalt-precorrin-4 Transmethylase, Domain 2"/>
    <property type="match status" value="1"/>
</dbReference>
<dbReference type="PANTHER" id="PTHR46111">
    <property type="entry name" value="RIBOSOMAL RNA SMALL SUBUNIT METHYLTRANSFERASE I"/>
    <property type="match status" value="1"/>
</dbReference>
<name>A0A1M6FH40_9FLAO</name>
<dbReference type="STRING" id="579105.SAMN04488096_106142"/>
<dbReference type="AlphaFoldDB" id="A0A1M6FH40"/>
<keyword evidence="2" id="KW-1185">Reference proteome</keyword>
<keyword evidence="1" id="KW-0808">Transferase</keyword>
<dbReference type="InterPro" id="IPR014777">
    <property type="entry name" value="4pyrrole_Mease_sub1"/>
</dbReference>
<dbReference type="EMBL" id="FQYY01000006">
    <property type="protein sequence ID" value="SHI97058.1"/>
    <property type="molecule type" value="Genomic_DNA"/>
</dbReference>
<gene>
    <name evidence="1" type="ORF">SAMN04488096_106142</name>
</gene>
<dbReference type="PANTHER" id="PTHR46111:SF2">
    <property type="entry name" value="SAM-DEPENDENT METHYLTRANSFERASE"/>
    <property type="match status" value="1"/>
</dbReference>
<dbReference type="PIRSF" id="PIRSF005917">
    <property type="entry name" value="MTase_YraL"/>
    <property type="match status" value="1"/>
</dbReference>
<protein>
    <submittedName>
        <fullName evidence="1">16S rRNA (Cytidine1402-2'-O)-methyltransferase</fullName>
    </submittedName>
</protein>
<dbReference type="InterPro" id="IPR014776">
    <property type="entry name" value="4pyrrole_Mease_sub2"/>
</dbReference>